<dbReference type="PANTHER" id="PTHR15712:SF23">
    <property type="entry name" value="ARMADILLO REPEAT CONTAINING 10"/>
    <property type="match status" value="1"/>
</dbReference>
<evidence type="ECO:0000313" key="9">
    <source>
        <dbReference type="EMBL" id="CAD7222530.1"/>
    </source>
</evidence>
<accession>A0A7R8W3M8</accession>
<evidence type="ECO:0000256" key="8">
    <source>
        <dbReference type="SAM" id="Phobius"/>
    </source>
</evidence>
<feature type="compositionally biased region" description="Acidic residues" evidence="7">
    <location>
        <begin position="592"/>
        <end position="602"/>
    </location>
</feature>
<protein>
    <submittedName>
        <fullName evidence="9">Uncharacterized protein</fullName>
    </submittedName>
</protein>
<evidence type="ECO:0000256" key="7">
    <source>
        <dbReference type="SAM" id="MobiDB-lite"/>
    </source>
</evidence>
<dbReference type="EMBL" id="OB660069">
    <property type="protein sequence ID" value="CAD7222530.1"/>
    <property type="molecule type" value="Genomic_DNA"/>
</dbReference>
<evidence type="ECO:0000256" key="3">
    <source>
        <dbReference type="ARBA" id="ARBA00022692"/>
    </source>
</evidence>
<gene>
    <name evidence="9" type="ORF">CTOB1V02_LOCUS532</name>
</gene>
<keyword evidence="4 8" id="KW-1133">Transmembrane helix</keyword>
<feature type="compositionally biased region" description="Low complexity" evidence="7">
    <location>
        <begin position="183"/>
        <end position="195"/>
    </location>
</feature>
<dbReference type="SUPFAM" id="SSF48371">
    <property type="entry name" value="ARM repeat"/>
    <property type="match status" value="1"/>
</dbReference>
<evidence type="ECO:0000256" key="5">
    <source>
        <dbReference type="ARBA" id="ARBA00023128"/>
    </source>
</evidence>
<feature type="region of interest" description="Disordered" evidence="7">
    <location>
        <begin position="566"/>
        <end position="615"/>
    </location>
</feature>
<keyword evidence="5" id="KW-0496">Mitochondrion</keyword>
<proteinExistence type="predicted"/>
<dbReference type="InterPro" id="IPR016024">
    <property type="entry name" value="ARM-type_fold"/>
</dbReference>
<feature type="transmembrane region" description="Helical" evidence="8">
    <location>
        <begin position="12"/>
        <end position="30"/>
    </location>
</feature>
<feature type="compositionally biased region" description="Polar residues" evidence="7">
    <location>
        <begin position="570"/>
        <end position="587"/>
    </location>
</feature>
<dbReference type="PANTHER" id="PTHR15712">
    <property type="entry name" value="ARMADILLO REPEAT CONTAINING PROTEIN"/>
    <property type="match status" value="1"/>
</dbReference>
<feature type="compositionally biased region" description="Polar residues" evidence="7">
    <location>
        <begin position="158"/>
        <end position="174"/>
    </location>
</feature>
<evidence type="ECO:0000256" key="1">
    <source>
        <dbReference type="ARBA" id="ARBA00004167"/>
    </source>
</evidence>
<dbReference type="InterPro" id="IPR006911">
    <property type="entry name" value="ARM-rpt_dom"/>
</dbReference>
<feature type="region of interest" description="Disordered" evidence="7">
    <location>
        <begin position="156"/>
        <end position="203"/>
    </location>
</feature>
<dbReference type="OrthoDB" id="10017790at2759"/>
<evidence type="ECO:0000256" key="6">
    <source>
        <dbReference type="ARBA" id="ARBA00023136"/>
    </source>
</evidence>
<evidence type="ECO:0000256" key="2">
    <source>
        <dbReference type="ARBA" id="ARBA00004325"/>
    </source>
</evidence>
<name>A0A7R8W3M8_9CRUS</name>
<dbReference type="Gene3D" id="1.25.10.10">
    <property type="entry name" value="Leucine-rich Repeat Variant"/>
    <property type="match status" value="1"/>
</dbReference>
<sequence>MSFASTDTTNKVVFCSAVIGGFAYVGYSFVRHAFDRHPSKRSDDAMRPRSNSSLPAVYLRRLSQTTQTDILMANLESGDKSRIYFRPLSVHERIKELNSKSREFGDTLLAIQGFGGLANAITDKVGATVVPKSLQCSPWTTPRTLSPVHVREHDFGSAMSTDSESSRRTWSSFRSPCRRTVQSTGSSGSPSATSSRKISPVPLPKDELAKDYEVMLEKEKESAVETLSTLSASSAPAQRTLSQSEAKALTALLYIRDESQLQRALNVLREVGCLLRLLYLLTHQNIGVAVAAVTALSNMALNEENIKQCKMGVVLIAGMICGGFDKRGDISPRLQPLLLPCLMALTNMTERVKELQKVQRLGCRLITAAFHTTPTMAMEMALGLEPIDIFVAMAAVNAAMRLKQEETWRRRAVSLWHSEVGPVIPCLHSLLDIHSTTTSLLMTGAPVLLQSLRLLVNLSCNDQMIPCLLAAQGSKRLVYLLNPGTISPTLLLRLVTYLSNLSTATRRLGIDPAHDLPPDEKAPSPDTMYACLFGVNIRDKIRAQAQELVTTEFSEFEDEIRRHAGRLTDALSSPQTTPRQEPSTGLLWQTREEEESDEDEELETPRAPQEDDDDA</sequence>
<evidence type="ECO:0000256" key="4">
    <source>
        <dbReference type="ARBA" id="ARBA00022989"/>
    </source>
</evidence>
<organism evidence="9">
    <name type="scientific">Cyprideis torosa</name>
    <dbReference type="NCBI Taxonomy" id="163714"/>
    <lineage>
        <taxon>Eukaryota</taxon>
        <taxon>Metazoa</taxon>
        <taxon>Ecdysozoa</taxon>
        <taxon>Arthropoda</taxon>
        <taxon>Crustacea</taxon>
        <taxon>Oligostraca</taxon>
        <taxon>Ostracoda</taxon>
        <taxon>Podocopa</taxon>
        <taxon>Podocopida</taxon>
        <taxon>Cytherocopina</taxon>
        <taxon>Cytheroidea</taxon>
        <taxon>Cytherideidae</taxon>
        <taxon>Cyprideis</taxon>
    </lineage>
</organism>
<keyword evidence="6 8" id="KW-0472">Membrane</keyword>
<reference evidence="9" key="1">
    <citation type="submission" date="2020-11" db="EMBL/GenBank/DDBJ databases">
        <authorList>
            <person name="Tran Van P."/>
        </authorList>
    </citation>
    <scope>NUCLEOTIDE SEQUENCE</scope>
</reference>
<dbReference type="Pfam" id="PF04826">
    <property type="entry name" value="Arm_2"/>
    <property type="match status" value="1"/>
</dbReference>
<dbReference type="InterPro" id="IPR011989">
    <property type="entry name" value="ARM-like"/>
</dbReference>
<dbReference type="AlphaFoldDB" id="A0A7R8W3M8"/>
<dbReference type="GO" id="GO:0031966">
    <property type="term" value="C:mitochondrial membrane"/>
    <property type="evidence" value="ECO:0007669"/>
    <property type="project" value="UniProtKB-SubCell"/>
</dbReference>
<comment type="subcellular location">
    <subcellularLocation>
        <location evidence="1">Membrane</location>
        <topology evidence="1">Single-pass membrane protein</topology>
    </subcellularLocation>
    <subcellularLocation>
        <location evidence="2">Mitochondrion membrane</location>
    </subcellularLocation>
</comment>
<keyword evidence="3 8" id="KW-0812">Transmembrane</keyword>
<dbReference type="InterPro" id="IPR051303">
    <property type="entry name" value="Armcx_regulator"/>
</dbReference>